<dbReference type="OrthoDB" id="5766081at2"/>
<sequence>MRRRPPETLLVDINLLPFLDLVFAFIGILIVIFALQQIAQHATGRPLSIDDLVVCVADGEVTLHAGATAAPVPYREEQFAALFASLAGQGGEVRNLAFAFTDACFDTRRAFEESFARFTSLLHERTGPRRVFRLVFRPLSASPEAVSRLLTDWRETETAHGP</sequence>
<keyword evidence="1" id="KW-0472">Membrane</keyword>
<dbReference type="EMBL" id="SMAO01000001">
    <property type="protein sequence ID" value="TCT23773.1"/>
    <property type="molecule type" value="Genomic_DNA"/>
</dbReference>
<keyword evidence="1" id="KW-1133">Transmembrane helix</keyword>
<name>A0A4R3N9H2_9GAMM</name>
<organism evidence="2 3">
    <name type="scientific">Thiobaca trueperi</name>
    <dbReference type="NCBI Taxonomy" id="127458"/>
    <lineage>
        <taxon>Bacteria</taxon>
        <taxon>Pseudomonadati</taxon>
        <taxon>Pseudomonadota</taxon>
        <taxon>Gammaproteobacteria</taxon>
        <taxon>Chromatiales</taxon>
        <taxon>Chromatiaceae</taxon>
        <taxon>Thiobaca</taxon>
    </lineage>
</organism>
<evidence type="ECO:0008006" key="4">
    <source>
        <dbReference type="Google" id="ProtNLM"/>
    </source>
</evidence>
<reference evidence="2 3" key="1">
    <citation type="submission" date="2019-03" db="EMBL/GenBank/DDBJ databases">
        <title>Genomic Encyclopedia of Type Strains, Phase IV (KMG-IV): sequencing the most valuable type-strain genomes for metagenomic binning, comparative biology and taxonomic classification.</title>
        <authorList>
            <person name="Goeker M."/>
        </authorList>
    </citation>
    <scope>NUCLEOTIDE SEQUENCE [LARGE SCALE GENOMIC DNA]</scope>
    <source>
        <strain evidence="2 3">DSM 13587</strain>
    </source>
</reference>
<dbReference type="AlphaFoldDB" id="A0A4R3N9H2"/>
<feature type="transmembrane region" description="Helical" evidence="1">
    <location>
        <begin position="15"/>
        <end position="35"/>
    </location>
</feature>
<keyword evidence="3" id="KW-1185">Reference proteome</keyword>
<comment type="caution">
    <text evidence="2">The sequence shown here is derived from an EMBL/GenBank/DDBJ whole genome shotgun (WGS) entry which is preliminary data.</text>
</comment>
<evidence type="ECO:0000313" key="2">
    <source>
        <dbReference type="EMBL" id="TCT23773.1"/>
    </source>
</evidence>
<gene>
    <name evidence="2" type="ORF">EDC35_10186</name>
</gene>
<protein>
    <recommendedName>
        <fullName evidence="4">Biopolymer transport protein ExbD</fullName>
    </recommendedName>
</protein>
<evidence type="ECO:0000256" key="1">
    <source>
        <dbReference type="SAM" id="Phobius"/>
    </source>
</evidence>
<proteinExistence type="predicted"/>
<keyword evidence="1" id="KW-0812">Transmembrane</keyword>
<dbReference type="Proteomes" id="UP000295717">
    <property type="component" value="Unassembled WGS sequence"/>
</dbReference>
<dbReference type="RefSeq" id="WP_132974878.1">
    <property type="nucleotide sequence ID" value="NZ_SMAO01000001.1"/>
</dbReference>
<evidence type="ECO:0000313" key="3">
    <source>
        <dbReference type="Proteomes" id="UP000295717"/>
    </source>
</evidence>
<accession>A0A4R3N9H2</accession>